<evidence type="ECO:0000259" key="13">
    <source>
        <dbReference type="Pfam" id="PF14214"/>
    </source>
</evidence>
<dbReference type="PANTHER" id="PTHR47642">
    <property type="entry name" value="ATP-DEPENDENT DNA HELICASE"/>
    <property type="match status" value="1"/>
</dbReference>
<evidence type="ECO:0000259" key="12">
    <source>
        <dbReference type="Pfam" id="PF05970"/>
    </source>
</evidence>
<keyword evidence="5 9" id="KW-0067">ATP-binding</keyword>
<keyword evidence="8" id="KW-0413">Isomerase</keyword>
<dbReference type="GO" id="GO:0006310">
    <property type="term" value="P:DNA recombination"/>
    <property type="evidence" value="ECO:0007669"/>
    <property type="project" value="UniProtKB-KW"/>
</dbReference>
<feature type="compositionally biased region" description="Basic residues" evidence="11">
    <location>
        <begin position="410"/>
        <end position="424"/>
    </location>
</feature>
<feature type="domain" description="Helitron helicase-like" evidence="13">
    <location>
        <begin position="782"/>
        <end position="965"/>
    </location>
</feature>
<keyword evidence="3 9" id="KW-0378">Hydrolase</keyword>
<evidence type="ECO:0000256" key="7">
    <source>
        <dbReference type="ARBA" id="ARBA00023204"/>
    </source>
</evidence>
<evidence type="ECO:0000313" key="17">
    <source>
        <dbReference type="Proteomes" id="UP001219518"/>
    </source>
</evidence>
<feature type="compositionally biased region" description="Acidic residues" evidence="11">
    <location>
        <begin position="267"/>
        <end position="284"/>
    </location>
</feature>
<comment type="caution">
    <text evidence="16">The sequence shown here is derived from an EMBL/GenBank/DDBJ whole genome shotgun (WGS) entry which is preliminary data.</text>
</comment>
<dbReference type="Pfam" id="PF05970">
    <property type="entry name" value="PIF1"/>
    <property type="match status" value="1"/>
</dbReference>
<dbReference type="InterPro" id="IPR025476">
    <property type="entry name" value="Helitron_helicase-like"/>
</dbReference>
<dbReference type="EC" id="5.6.2.3" evidence="9"/>
<evidence type="ECO:0000256" key="9">
    <source>
        <dbReference type="RuleBase" id="RU363044"/>
    </source>
</evidence>
<feature type="compositionally biased region" description="Basic residues" evidence="11">
    <location>
        <begin position="244"/>
        <end position="263"/>
    </location>
</feature>
<comment type="catalytic activity">
    <reaction evidence="9">
        <text>ATP + H2O = ADP + phosphate + H(+)</text>
        <dbReference type="Rhea" id="RHEA:13065"/>
        <dbReference type="ChEBI" id="CHEBI:15377"/>
        <dbReference type="ChEBI" id="CHEBI:15378"/>
        <dbReference type="ChEBI" id="CHEBI:30616"/>
        <dbReference type="ChEBI" id="CHEBI:43474"/>
        <dbReference type="ChEBI" id="CHEBI:456216"/>
        <dbReference type="EC" id="5.6.2.3"/>
    </reaction>
</comment>
<dbReference type="GO" id="GO:0005524">
    <property type="term" value="F:ATP binding"/>
    <property type="evidence" value="ECO:0007669"/>
    <property type="project" value="UniProtKB-KW"/>
</dbReference>
<evidence type="ECO:0000256" key="11">
    <source>
        <dbReference type="SAM" id="MobiDB-lite"/>
    </source>
</evidence>
<keyword evidence="6" id="KW-0238">DNA-binding</keyword>
<gene>
    <name evidence="16" type="ORF">KUF71_026199</name>
</gene>
<feature type="region of interest" description="Disordered" evidence="11">
    <location>
        <begin position="1"/>
        <end position="49"/>
    </location>
</feature>
<evidence type="ECO:0000256" key="8">
    <source>
        <dbReference type="ARBA" id="ARBA00023235"/>
    </source>
</evidence>
<comment type="similarity">
    <text evidence="9">Belongs to the helicase family.</text>
</comment>
<feature type="region of interest" description="Disordered" evidence="11">
    <location>
        <begin position="678"/>
        <end position="704"/>
    </location>
</feature>
<keyword evidence="17" id="KW-1185">Reference proteome</keyword>
<feature type="domain" description="DNA helicase Pif1-like 2B" evidence="15">
    <location>
        <begin position="1687"/>
        <end position="1718"/>
    </location>
</feature>
<feature type="region of interest" description="Disordered" evidence="11">
    <location>
        <begin position="410"/>
        <end position="458"/>
    </location>
</feature>
<dbReference type="Gene3D" id="3.40.50.300">
    <property type="entry name" value="P-loop containing nucleotide triphosphate hydrolases"/>
    <property type="match status" value="2"/>
</dbReference>
<accession>A0AAE1H9X7</accession>
<sequence length="1854" mass="215589">MATPAQRHLGQASSPSHAQHHAVSPGLARPHPDPPDRASVESEKKQFVVQTNPKKNISSFGSSYTKLLTLNIRMNRFASHKQNSKFLYTMEAKNQISGAPHEEISTDEEVDVSFSRLLTDADFEQYIGPSTSHKPPKSKTSPKSGNDEVFEEEEITTDKLSKERMDELMFLKRIETLTRNYLISHGGRKREASEDESMDEEVSKKEKKQKRSHKKKKTGNESDTPKKADKKTEDSSDDDNTKSQKSKKKTPIKSTKRNEKKKQKPDTEEDSGDDDDNDDDDEDEDIKKVNRSAKKVPQFKSMNELEVKKFYKVLDLEAVTTSKGDSIRVKIADPASEDGTCFFHLPKRVIDDLVNRLKRSKHLAKLRMRKYRQRMSNEKKRITKLRNCEQQRKRRENKKLKKYSFSDIRKRHEARVRQRKRRKNLPLEKRRKEQSKAKKGMRTFRRRRTQEQRENDKKLNREAKFLNRMLKRMGCQFNSSKNIDKLQLAFDSHMKSLQWYFCAQCKIKVLWHKHEKKPVHKCHLFRSSNNMDPGVVPEQLCNLSYVEKQLIARIHPVISLYRVKGNQMKYSGNIINFTQDVQEVADVLPLRISEMKSIITFKVKTSSGYKDFNVRRDKVHQALLWLKKHNELYHDIVISDENLDLLPIDGNVFNDLKGFEMNKNEQVTEVIEKHLKSHNKQPSTNLESPNFNNTTAIDSDSDTESEEGVTFTDVPFQKNFTQGEKITNNFGEQVLLWPSIGTDPINEFSSPGYISLAFPHLFPFAKGDYSMPRPHKVNLSDYIHHLMSFHDGRFAKDERFRYFMMNTLMRWNCLNAGAMYVRKNPFFSKVSVLQLKEHLLKHPSLVKNIMFYNSRVRTTRPYWNARCGELLEMVNQLGPPTVFFTLSSADFHWPDVYRLLGKDVQDLSPYEKMMLISENPLLFDTFFYHRSKYFVENIFKKHFKVKDFWYRYEYQHRGSIHCHGVAWFEDAPSVDVISNADDVTNLKNYFDEIICCENPDSNFVLENIHPCTKRVTEVDDLEQDLIQLVNRVQRHSQCSAKSCLRPKKGQFGLSCRFNFPFHLQEDTEIKFENSAITDIIYKRNDPLVNRYNAWLLQTWRANVDISGIYNSTSVYRYIAKYASKSEIRSAQYCEMLKNVLDRTSDDNVHCKKLIRRLLISSCSERDYCAQEVMHFLMSYNFYKSSREFVVLNLNQVEWDQVFHKPLNNLLDNYNCRPAFLGDKSLFFVAQNYKVVKGELIPRSKKAIVRVFPRVCKKADEDNDYYYNIMIKCHIPWGRDVSDRISDEDERRIIDEMFHETNIMTRNHYETSSDEDTSHESSDDERNSGISVLSKHRTNNDGKQVGNIGKRDMDKSFKWDEWKFKYNESELFEASNRVHDKIDVKYKFDCDASNLNREQERVLKDLKAKVKCLIRGDKVLKRLCIVQGSAGSGKSYLLGCMVKYICDILGDSHVRIVGPTGVSAKHVHGVTIQSYLKIGRSFLKFSPLVGDELKAFQLANESVNFLFIDEYSMIGLRLFAAMEQRCREMKDSEELFGNLVVYLFGDVSQLLCVGDTALYKCSLTNLKSPLIERGSIVIHSFHKAYILKESHRFKDDNYVHFLHRLSLGMCTKEDWSMLKKRSLSLLAKSEQNLFKNCVRVCATNDAAAEHNEGKLTELNQPIAMIKAQNNSKTAMMCSDDVADGLCNVLYLCVGAKVMLRRNMNVTRGLVNSSLGTVVDILYGDEETPPSLPKFILVHFDDVDLTDLKYQFVVLRPSLATWHQNGNLCSRLQYPLSLAWACTIHKTQGLTLKRMLLDMDSGEYQLGLTYVALSRVSKSKRIALLKCLSLDRLNSCRQNMLFYERLRFLKWLENLG</sequence>
<feature type="compositionally biased region" description="Basic residues" evidence="11">
    <location>
        <begin position="437"/>
        <end position="448"/>
    </location>
</feature>
<dbReference type="Pfam" id="PF14214">
    <property type="entry name" value="Helitron_like_N"/>
    <property type="match status" value="1"/>
</dbReference>
<feature type="region of interest" description="Disordered" evidence="11">
    <location>
        <begin position="126"/>
        <end position="163"/>
    </location>
</feature>
<keyword evidence="2 9" id="KW-0227">DNA damage</keyword>
<dbReference type="SUPFAM" id="SSF52540">
    <property type="entry name" value="P-loop containing nucleoside triphosphate hydrolases"/>
    <property type="match status" value="2"/>
</dbReference>
<name>A0AAE1H9X7_9NEOP</name>
<protein>
    <recommendedName>
        <fullName evidence="9">ATP-dependent DNA helicase</fullName>
        <ecNumber evidence="9">5.6.2.3</ecNumber>
    </recommendedName>
</protein>
<evidence type="ECO:0000256" key="4">
    <source>
        <dbReference type="ARBA" id="ARBA00022806"/>
    </source>
</evidence>
<feature type="compositionally biased region" description="Basic and acidic residues" evidence="11">
    <location>
        <begin position="30"/>
        <end position="46"/>
    </location>
</feature>
<evidence type="ECO:0000256" key="2">
    <source>
        <dbReference type="ARBA" id="ARBA00022763"/>
    </source>
</evidence>
<feature type="compositionally biased region" description="Low complexity" evidence="11">
    <location>
        <begin position="129"/>
        <end position="144"/>
    </location>
</feature>
<proteinExistence type="inferred from homology"/>
<dbReference type="Pfam" id="PF21530">
    <property type="entry name" value="Pif1_2B_dom"/>
    <property type="match status" value="1"/>
</dbReference>
<keyword evidence="4 9" id="KW-0347">Helicase</keyword>
<dbReference type="InterPro" id="IPR049163">
    <property type="entry name" value="Pif1-like_2B_dom"/>
</dbReference>
<dbReference type="EMBL" id="JAHWGI010000738">
    <property type="protein sequence ID" value="KAK3917534.1"/>
    <property type="molecule type" value="Genomic_DNA"/>
</dbReference>
<evidence type="ECO:0000256" key="5">
    <source>
        <dbReference type="ARBA" id="ARBA00022840"/>
    </source>
</evidence>
<dbReference type="InterPro" id="IPR046700">
    <property type="entry name" value="DUF6570"/>
</dbReference>
<dbReference type="InterPro" id="IPR010285">
    <property type="entry name" value="DNA_helicase_pif1-like_DEAD"/>
</dbReference>
<feature type="domain" description="DNA helicase Pif1-like DEAD-box helicase" evidence="12">
    <location>
        <begin position="1394"/>
        <end position="1556"/>
    </location>
</feature>
<evidence type="ECO:0000259" key="14">
    <source>
        <dbReference type="Pfam" id="PF20209"/>
    </source>
</evidence>
<evidence type="ECO:0000313" key="16">
    <source>
        <dbReference type="EMBL" id="KAK3917534.1"/>
    </source>
</evidence>
<evidence type="ECO:0000259" key="15">
    <source>
        <dbReference type="Pfam" id="PF21530"/>
    </source>
</evidence>
<feature type="compositionally biased region" description="Polar residues" evidence="11">
    <location>
        <begin position="680"/>
        <end position="698"/>
    </location>
</feature>
<feature type="region of interest" description="Disordered" evidence="11">
    <location>
        <begin position="1304"/>
        <end position="1348"/>
    </location>
</feature>
<dbReference type="Pfam" id="PF20209">
    <property type="entry name" value="DUF6570"/>
    <property type="match status" value="1"/>
</dbReference>
<feature type="compositionally biased region" description="Basic residues" evidence="11">
    <location>
        <begin position="205"/>
        <end position="217"/>
    </location>
</feature>
<keyword evidence="9" id="KW-0233">DNA recombination</keyword>
<feature type="compositionally biased region" description="Basic and acidic residues" evidence="11">
    <location>
        <begin position="1306"/>
        <end position="1326"/>
    </location>
</feature>
<keyword evidence="1 9" id="KW-0547">Nucleotide-binding</keyword>
<feature type="compositionally biased region" description="Basic and acidic residues" evidence="11">
    <location>
        <begin position="449"/>
        <end position="458"/>
    </location>
</feature>
<evidence type="ECO:0000256" key="3">
    <source>
        <dbReference type="ARBA" id="ARBA00022801"/>
    </source>
</evidence>
<dbReference type="InterPro" id="IPR051055">
    <property type="entry name" value="PIF1_helicase"/>
</dbReference>
<keyword evidence="10" id="KW-0175">Coiled coil</keyword>
<dbReference type="InterPro" id="IPR027417">
    <property type="entry name" value="P-loop_NTPase"/>
</dbReference>
<organism evidence="16 17">
    <name type="scientific">Frankliniella fusca</name>
    <dbReference type="NCBI Taxonomy" id="407009"/>
    <lineage>
        <taxon>Eukaryota</taxon>
        <taxon>Metazoa</taxon>
        <taxon>Ecdysozoa</taxon>
        <taxon>Arthropoda</taxon>
        <taxon>Hexapoda</taxon>
        <taxon>Insecta</taxon>
        <taxon>Pterygota</taxon>
        <taxon>Neoptera</taxon>
        <taxon>Paraneoptera</taxon>
        <taxon>Thysanoptera</taxon>
        <taxon>Terebrantia</taxon>
        <taxon>Thripoidea</taxon>
        <taxon>Thripidae</taxon>
        <taxon>Frankliniella</taxon>
    </lineage>
</organism>
<evidence type="ECO:0000256" key="10">
    <source>
        <dbReference type="SAM" id="Coils"/>
    </source>
</evidence>
<dbReference type="GO" id="GO:0000723">
    <property type="term" value="P:telomere maintenance"/>
    <property type="evidence" value="ECO:0007669"/>
    <property type="project" value="InterPro"/>
</dbReference>
<dbReference type="CDD" id="cd18809">
    <property type="entry name" value="SF1_C_RecD"/>
    <property type="match status" value="1"/>
</dbReference>
<feature type="compositionally biased region" description="Basic and acidic residues" evidence="11">
    <location>
        <begin position="425"/>
        <end position="436"/>
    </location>
</feature>
<evidence type="ECO:0000256" key="1">
    <source>
        <dbReference type="ARBA" id="ARBA00022741"/>
    </source>
</evidence>
<dbReference type="PANTHER" id="PTHR47642:SF5">
    <property type="entry name" value="ATP-DEPENDENT DNA HELICASE"/>
    <property type="match status" value="1"/>
</dbReference>
<reference evidence="16" key="2">
    <citation type="journal article" date="2023" name="BMC Genomics">
        <title>Pest status, molecular evolution, and epigenetic factors derived from the genome assembly of Frankliniella fusca, a thysanopteran phytovirus vector.</title>
        <authorList>
            <person name="Catto M.A."/>
            <person name="Labadie P.E."/>
            <person name="Jacobson A.L."/>
            <person name="Kennedy G.G."/>
            <person name="Srinivasan R."/>
            <person name="Hunt B.G."/>
        </authorList>
    </citation>
    <scope>NUCLEOTIDE SEQUENCE</scope>
    <source>
        <strain evidence="16">PL_HMW_Pooled</strain>
    </source>
</reference>
<dbReference type="Proteomes" id="UP001219518">
    <property type="component" value="Unassembled WGS sequence"/>
</dbReference>
<reference evidence="16" key="1">
    <citation type="submission" date="2021-07" db="EMBL/GenBank/DDBJ databases">
        <authorList>
            <person name="Catto M.A."/>
            <person name="Jacobson A."/>
            <person name="Kennedy G."/>
            <person name="Labadie P."/>
            <person name="Hunt B.G."/>
            <person name="Srinivasan R."/>
        </authorList>
    </citation>
    <scope>NUCLEOTIDE SEQUENCE</scope>
    <source>
        <strain evidence="16">PL_HMW_Pooled</strain>
        <tissue evidence="16">Head</tissue>
    </source>
</reference>
<comment type="cofactor">
    <cofactor evidence="9">
        <name>Mg(2+)</name>
        <dbReference type="ChEBI" id="CHEBI:18420"/>
    </cofactor>
</comment>
<dbReference type="GO" id="GO:0006281">
    <property type="term" value="P:DNA repair"/>
    <property type="evidence" value="ECO:0007669"/>
    <property type="project" value="UniProtKB-KW"/>
</dbReference>
<evidence type="ECO:0000256" key="6">
    <source>
        <dbReference type="ARBA" id="ARBA00023125"/>
    </source>
</evidence>
<dbReference type="GO" id="GO:0043139">
    <property type="term" value="F:5'-3' DNA helicase activity"/>
    <property type="evidence" value="ECO:0007669"/>
    <property type="project" value="UniProtKB-EC"/>
</dbReference>
<keyword evidence="7 9" id="KW-0234">DNA repair</keyword>
<feature type="domain" description="DUF6570" evidence="14">
    <location>
        <begin position="521"/>
        <end position="644"/>
    </location>
</feature>
<feature type="coiled-coil region" evidence="10">
    <location>
        <begin position="354"/>
        <end position="388"/>
    </location>
</feature>
<dbReference type="GO" id="GO:0016787">
    <property type="term" value="F:hydrolase activity"/>
    <property type="evidence" value="ECO:0007669"/>
    <property type="project" value="UniProtKB-KW"/>
</dbReference>
<feature type="region of interest" description="Disordered" evidence="11">
    <location>
        <begin position="185"/>
        <end position="289"/>
    </location>
</feature>
<feature type="compositionally biased region" description="Basic and acidic residues" evidence="11">
    <location>
        <begin position="218"/>
        <end position="242"/>
    </location>
</feature>